<organism evidence="3 4">
    <name type="scientific">Deinococcus aerius</name>
    <dbReference type="NCBI Taxonomy" id="200253"/>
    <lineage>
        <taxon>Bacteria</taxon>
        <taxon>Thermotogati</taxon>
        <taxon>Deinococcota</taxon>
        <taxon>Deinococci</taxon>
        <taxon>Deinococcales</taxon>
        <taxon>Deinococcaceae</taxon>
        <taxon>Deinococcus</taxon>
    </lineage>
</organism>
<protein>
    <submittedName>
        <fullName evidence="3">Metallo-beta-lactamase superfamily</fullName>
    </submittedName>
</protein>
<dbReference type="Pfam" id="PF00753">
    <property type="entry name" value="Lactamase_B"/>
    <property type="match status" value="1"/>
</dbReference>
<dbReference type="PANTHER" id="PTHR42951:SF17">
    <property type="entry name" value="METALLO-BETA-LACTAMASE DOMAIN-CONTAINING PROTEIN"/>
    <property type="match status" value="1"/>
</dbReference>
<feature type="domain" description="Metallo-beta-lactamase" evidence="2">
    <location>
        <begin position="47"/>
        <end position="255"/>
    </location>
</feature>
<comment type="caution">
    <text evidence="3">The sequence shown here is derived from an EMBL/GenBank/DDBJ whole genome shotgun (WGS) entry which is preliminary data.</text>
</comment>
<gene>
    <name evidence="3" type="ORF">DAERI_040126</name>
</gene>
<dbReference type="Proteomes" id="UP000236569">
    <property type="component" value="Unassembled WGS sequence"/>
</dbReference>
<dbReference type="SMART" id="SM00849">
    <property type="entry name" value="Lactamase_B"/>
    <property type="match status" value="1"/>
</dbReference>
<evidence type="ECO:0000313" key="3">
    <source>
        <dbReference type="EMBL" id="GBF05366.1"/>
    </source>
</evidence>
<accession>A0A2I9D425</accession>
<dbReference type="InterPro" id="IPR036866">
    <property type="entry name" value="RibonucZ/Hydroxyglut_hydro"/>
</dbReference>
<feature type="region of interest" description="Disordered" evidence="1">
    <location>
        <begin position="1"/>
        <end position="29"/>
    </location>
</feature>
<evidence type="ECO:0000256" key="1">
    <source>
        <dbReference type="SAM" id="MobiDB-lite"/>
    </source>
</evidence>
<sequence>MTQPFESHPDRPLTKSVEQIRPPGPPVSTFGGTQVLRPDVVRVRLPMVNVYLLGQPGGDWVLVDAGMPMTAGLIRAAADKYHAGRPPSAIVLTHGHLDHIGALHDLLRDWQVPVYAHQLELPHLTGQVAYPFPDPTVGGVMSLLSPAFVPGPFDFRPHVRPLPSAGEVPFLPGWRWLHTPGHSVGHVSLWRDSERTLIAGDAFVTTKQESVVGALTLQPTVVHRPPAYYTPNWDAARDSVRLLAALNPALAATGHGHPMTEEQMDLNLQRLARNFDDAARPRRGWYLNRPVPVALPQAGTPDPLQRIVLGALAAAGVFLLLDRARR</sequence>
<dbReference type="SUPFAM" id="SSF56281">
    <property type="entry name" value="Metallo-hydrolase/oxidoreductase"/>
    <property type="match status" value="1"/>
</dbReference>
<dbReference type="OrthoDB" id="9802248at2"/>
<evidence type="ECO:0000313" key="4">
    <source>
        <dbReference type="Proteomes" id="UP000236569"/>
    </source>
</evidence>
<dbReference type="EMBL" id="BFAG01000004">
    <property type="protein sequence ID" value="GBF05366.1"/>
    <property type="molecule type" value="Genomic_DNA"/>
</dbReference>
<keyword evidence="4" id="KW-1185">Reference proteome</keyword>
<reference evidence="4" key="1">
    <citation type="submission" date="2018-01" db="EMBL/GenBank/DDBJ databases">
        <title>Draft Genome Sequence of the Radioresistant Bacterium Deinococcus aerius TR0125, Isolated from the Higher Atmosphere above Japan.</title>
        <authorList>
            <person name="Satoh K."/>
            <person name="Arai H."/>
            <person name="Sanzen T."/>
            <person name="Kawaguchi Y."/>
            <person name="Hayashi H."/>
            <person name="Yokobori S."/>
            <person name="Yamagishi A."/>
            <person name="Oono Y."/>
            <person name="Narumi I."/>
        </authorList>
    </citation>
    <scope>NUCLEOTIDE SEQUENCE [LARGE SCALE GENOMIC DNA]</scope>
    <source>
        <strain evidence="4">TR0125</strain>
    </source>
</reference>
<dbReference type="AlphaFoldDB" id="A0A2I9D425"/>
<dbReference type="RefSeq" id="WP_103128804.1">
    <property type="nucleotide sequence ID" value="NZ_BFAG01000004.1"/>
</dbReference>
<evidence type="ECO:0000259" key="2">
    <source>
        <dbReference type="SMART" id="SM00849"/>
    </source>
</evidence>
<name>A0A2I9D425_9DEIO</name>
<dbReference type="InterPro" id="IPR050855">
    <property type="entry name" value="NDM-1-like"/>
</dbReference>
<dbReference type="Gene3D" id="3.60.15.10">
    <property type="entry name" value="Ribonuclease Z/Hydroxyacylglutathione hydrolase-like"/>
    <property type="match status" value="1"/>
</dbReference>
<dbReference type="PANTHER" id="PTHR42951">
    <property type="entry name" value="METALLO-BETA-LACTAMASE DOMAIN-CONTAINING"/>
    <property type="match status" value="1"/>
</dbReference>
<dbReference type="InterPro" id="IPR001279">
    <property type="entry name" value="Metallo-B-lactamas"/>
</dbReference>
<proteinExistence type="predicted"/>
<dbReference type="CDD" id="cd07721">
    <property type="entry name" value="yflN-like_MBL-fold"/>
    <property type="match status" value="1"/>
</dbReference>